<accession>A0A7W2JH01</accession>
<keyword evidence="1" id="KW-1133">Transmembrane helix</keyword>
<dbReference type="AlphaFoldDB" id="A0A7W2JH01"/>
<proteinExistence type="predicted"/>
<dbReference type="EMBL" id="JACGCU010000007">
    <property type="protein sequence ID" value="MBA6058783.1"/>
    <property type="molecule type" value="Genomic_DNA"/>
</dbReference>
<feature type="transmembrane region" description="Helical" evidence="1">
    <location>
        <begin position="29"/>
        <end position="49"/>
    </location>
</feature>
<gene>
    <name evidence="2" type="ORF">H4C44_06310</name>
</gene>
<protein>
    <submittedName>
        <fullName evidence="2">Uncharacterized protein</fullName>
    </submittedName>
</protein>
<comment type="caution">
    <text evidence="2">The sequence shown here is derived from an EMBL/GenBank/DDBJ whole genome shotgun (WGS) entry which is preliminary data.</text>
</comment>
<dbReference type="GeneID" id="83680067"/>
<dbReference type="Proteomes" id="UP000556620">
    <property type="component" value="Unassembled WGS sequence"/>
</dbReference>
<keyword evidence="1" id="KW-0472">Membrane</keyword>
<evidence type="ECO:0000313" key="2">
    <source>
        <dbReference type="EMBL" id="MBA6058783.1"/>
    </source>
</evidence>
<organism evidence="2 3">
    <name type="scientific">Pseudomonas juntendi</name>
    <dbReference type="NCBI Taxonomy" id="2666183"/>
    <lineage>
        <taxon>Bacteria</taxon>
        <taxon>Pseudomonadati</taxon>
        <taxon>Pseudomonadota</taxon>
        <taxon>Gammaproteobacteria</taxon>
        <taxon>Pseudomonadales</taxon>
        <taxon>Pseudomonadaceae</taxon>
        <taxon>Pseudomonas</taxon>
    </lineage>
</organism>
<name>A0A7W2JH01_9PSED</name>
<keyword evidence="1" id="KW-0812">Transmembrane</keyword>
<dbReference type="RefSeq" id="WP_181097971.1">
    <property type="nucleotide sequence ID" value="NZ_JACGCU010000007.1"/>
</dbReference>
<evidence type="ECO:0000256" key="1">
    <source>
        <dbReference type="SAM" id="Phobius"/>
    </source>
</evidence>
<sequence>MRALPIELERRISLLEQEQNQGSDFDSVAWFWLVALGVVFPAAVAAWGWA</sequence>
<reference evidence="2 3" key="1">
    <citation type="submission" date="2020-07" db="EMBL/GenBank/DDBJ databases">
        <title>Diversity of carbapenemase encoding genes among Pseudomonas putida group clinical isolates in a tertiary Brazilian hospital.</title>
        <authorList>
            <person name="Alberto-Lei F."/>
            <person name="Nodari C.S."/>
            <person name="Streling A.P."/>
            <person name="Paulino J.T."/>
            <person name="Bessa-Neto F.O."/>
            <person name="Cayo R."/>
            <person name="Gales A.C."/>
        </authorList>
    </citation>
    <scope>NUCLEOTIDE SEQUENCE [LARGE SCALE GENOMIC DNA]</scope>
    <source>
        <strain evidence="2 3">14535</strain>
    </source>
</reference>
<evidence type="ECO:0000313" key="3">
    <source>
        <dbReference type="Proteomes" id="UP000556620"/>
    </source>
</evidence>